<evidence type="ECO:0000313" key="1">
    <source>
        <dbReference type="EMBL" id="JAH63526.1"/>
    </source>
</evidence>
<dbReference type="AlphaFoldDB" id="A0A0E9UCK5"/>
<proteinExistence type="predicted"/>
<protein>
    <submittedName>
        <fullName evidence="1">Uncharacterized protein</fullName>
    </submittedName>
</protein>
<name>A0A0E9UCK5_ANGAN</name>
<reference evidence="1" key="2">
    <citation type="journal article" date="2015" name="Fish Shellfish Immunol.">
        <title>Early steps in the European eel (Anguilla anguilla)-Vibrio vulnificus interaction in the gills: Role of the RtxA13 toxin.</title>
        <authorList>
            <person name="Callol A."/>
            <person name="Pajuelo D."/>
            <person name="Ebbesson L."/>
            <person name="Teles M."/>
            <person name="MacKenzie S."/>
            <person name="Amaro C."/>
        </authorList>
    </citation>
    <scope>NUCLEOTIDE SEQUENCE</scope>
</reference>
<organism evidence="1">
    <name type="scientific">Anguilla anguilla</name>
    <name type="common">European freshwater eel</name>
    <name type="synonym">Muraena anguilla</name>
    <dbReference type="NCBI Taxonomy" id="7936"/>
    <lineage>
        <taxon>Eukaryota</taxon>
        <taxon>Metazoa</taxon>
        <taxon>Chordata</taxon>
        <taxon>Craniata</taxon>
        <taxon>Vertebrata</taxon>
        <taxon>Euteleostomi</taxon>
        <taxon>Actinopterygii</taxon>
        <taxon>Neopterygii</taxon>
        <taxon>Teleostei</taxon>
        <taxon>Anguilliformes</taxon>
        <taxon>Anguillidae</taxon>
        <taxon>Anguilla</taxon>
    </lineage>
</organism>
<reference evidence="1" key="1">
    <citation type="submission" date="2014-11" db="EMBL/GenBank/DDBJ databases">
        <authorList>
            <person name="Amaro Gonzalez C."/>
        </authorList>
    </citation>
    <scope>NUCLEOTIDE SEQUENCE</scope>
</reference>
<accession>A0A0E9UCK5</accession>
<dbReference type="EMBL" id="GBXM01045051">
    <property type="protein sequence ID" value="JAH63526.1"/>
    <property type="molecule type" value="Transcribed_RNA"/>
</dbReference>
<sequence length="40" mass="4783">MFLEVTNQNPPWVHVILPPLVKCSSTQTQYLLWAQSNWRR</sequence>